<evidence type="ECO:0000256" key="2">
    <source>
        <dbReference type="ARBA" id="ARBA00023125"/>
    </source>
</evidence>
<comment type="caution">
    <text evidence="5">The sequence shown here is derived from an EMBL/GenBank/DDBJ whole genome shotgun (WGS) entry which is preliminary data.</text>
</comment>
<dbReference type="InterPro" id="IPR014036">
    <property type="entry name" value="DeoR-like_C"/>
</dbReference>
<dbReference type="InterPro" id="IPR018356">
    <property type="entry name" value="Tscrpt_reg_HTH_DeoR_CS"/>
</dbReference>
<protein>
    <submittedName>
        <fullName evidence="5">Transcriptional regulator, DeoR family</fullName>
    </submittedName>
</protein>
<evidence type="ECO:0000256" key="3">
    <source>
        <dbReference type="ARBA" id="ARBA00023163"/>
    </source>
</evidence>
<dbReference type="GO" id="GO:0003677">
    <property type="term" value="F:DNA binding"/>
    <property type="evidence" value="ECO:0007669"/>
    <property type="project" value="UniProtKB-KW"/>
</dbReference>
<dbReference type="PRINTS" id="PR00037">
    <property type="entry name" value="HTHLACR"/>
</dbReference>
<dbReference type="Gene3D" id="1.10.10.10">
    <property type="entry name" value="Winged helix-like DNA-binding domain superfamily/Winged helix DNA-binding domain"/>
    <property type="match status" value="1"/>
</dbReference>
<dbReference type="SUPFAM" id="SSF46785">
    <property type="entry name" value="Winged helix' DNA-binding domain"/>
    <property type="match status" value="1"/>
</dbReference>
<keyword evidence="3" id="KW-0804">Transcription</keyword>
<dbReference type="AlphaFoldDB" id="E0NEA6"/>
<gene>
    <name evidence="5" type="primary">lacR</name>
    <name evidence="5" type="ORF">HMPREF0623_0616</name>
</gene>
<dbReference type="InterPro" id="IPR050313">
    <property type="entry name" value="Carb_Metab_HTH_regulators"/>
</dbReference>
<dbReference type="PROSITE" id="PS51000">
    <property type="entry name" value="HTH_DEOR_2"/>
    <property type="match status" value="1"/>
</dbReference>
<dbReference type="Proteomes" id="UP000004470">
    <property type="component" value="Unassembled WGS sequence"/>
</dbReference>
<dbReference type="PANTHER" id="PTHR30363">
    <property type="entry name" value="HTH-TYPE TRANSCRIPTIONAL REGULATOR SRLR-RELATED"/>
    <property type="match status" value="1"/>
</dbReference>
<dbReference type="InterPro" id="IPR036388">
    <property type="entry name" value="WH-like_DNA-bd_sf"/>
</dbReference>
<evidence type="ECO:0000256" key="1">
    <source>
        <dbReference type="ARBA" id="ARBA00023015"/>
    </source>
</evidence>
<dbReference type="InterPro" id="IPR036390">
    <property type="entry name" value="WH_DNA-bd_sf"/>
</dbReference>
<dbReference type="InterPro" id="IPR037171">
    <property type="entry name" value="NagB/RpiA_transferase-like"/>
</dbReference>
<dbReference type="PANTHER" id="PTHR30363:SF56">
    <property type="entry name" value="TRANSCRIPTIONAL REGULATOR, DEOR FAMILY"/>
    <property type="match status" value="1"/>
</dbReference>
<dbReference type="SMART" id="SM01134">
    <property type="entry name" value="DeoRC"/>
    <property type="match status" value="1"/>
</dbReference>
<accession>E0NEA6</accession>
<organism evidence="5 6">
    <name type="scientific">Pediococcus acidilactici DSM 20284</name>
    <dbReference type="NCBI Taxonomy" id="862514"/>
    <lineage>
        <taxon>Bacteria</taxon>
        <taxon>Bacillati</taxon>
        <taxon>Bacillota</taxon>
        <taxon>Bacilli</taxon>
        <taxon>Lactobacillales</taxon>
        <taxon>Lactobacillaceae</taxon>
        <taxon>Pediococcus</taxon>
        <taxon>Pediococcus acidilactici group</taxon>
    </lineage>
</organism>
<reference evidence="5" key="1">
    <citation type="submission" date="2010-07" db="EMBL/GenBank/DDBJ databases">
        <authorList>
            <person name="Muzny D."/>
            <person name="Qin X."/>
            <person name="Deng J."/>
            <person name="Jiang H."/>
            <person name="Liu Y."/>
            <person name="Qu J."/>
            <person name="Song X.-Z."/>
            <person name="Zhang L."/>
            <person name="Thornton R."/>
            <person name="Coyle M."/>
            <person name="Francisco L."/>
            <person name="Jackson L."/>
            <person name="Javaid M."/>
            <person name="Korchina V."/>
            <person name="Kovar C."/>
            <person name="Mata R."/>
            <person name="Mathew T."/>
            <person name="Ngo R."/>
            <person name="Nguyen L."/>
            <person name="Nguyen N."/>
            <person name="Okwuonu G."/>
            <person name="Ongeri F."/>
            <person name="Pham C."/>
            <person name="Simmons D."/>
            <person name="Wilczek-Boney K."/>
            <person name="Hale W."/>
            <person name="Jakkamsetti A."/>
            <person name="Pham P."/>
            <person name="Ruth R."/>
            <person name="San Lucas F."/>
            <person name="Warren J."/>
            <person name="Zhang J."/>
            <person name="Zhao Z."/>
            <person name="Zhou C."/>
            <person name="Zhu D."/>
            <person name="Lee S."/>
            <person name="Bess C."/>
            <person name="Blankenburg K."/>
            <person name="Forbes L."/>
            <person name="Fu Q."/>
            <person name="Gubbala S."/>
            <person name="Hirani K."/>
            <person name="Jayaseelan J.C."/>
            <person name="Lara F."/>
            <person name="Munidasa M."/>
            <person name="Palculict T."/>
            <person name="Patil S."/>
            <person name="Pu L.-L."/>
            <person name="Saada N."/>
            <person name="Tang L."/>
            <person name="Weissenberger G."/>
            <person name="Zhu Y."/>
            <person name="Hemphill L."/>
            <person name="Shang Y."/>
            <person name="Youmans B."/>
            <person name="Ayvaz T."/>
            <person name="Ross M."/>
            <person name="Santibanez J."/>
            <person name="Aqrawi P."/>
            <person name="Gross S."/>
            <person name="Joshi V."/>
            <person name="Fowler G."/>
            <person name="Nazareth L."/>
            <person name="Reid J."/>
            <person name="Worley K."/>
            <person name="Petrosino J."/>
            <person name="Highlander S."/>
            <person name="Gibbs R."/>
        </authorList>
    </citation>
    <scope>NUCLEOTIDE SEQUENCE [LARGE SCALE GENOMIC DNA]</scope>
    <source>
        <strain evidence="5">DSM 20284</strain>
    </source>
</reference>
<keyword evidence="6" id="KW-1185">Reference proteome</keyword>
<dbReference type="EMBL" id="AEEG01000002">
    <property type="protein sequence ID" value="EFL96565.1"/>
    <property type="molecule type" value="Genomic_DNA"/>
</dbReference>
<dbReference type="SUPFAM" id="SSF100950">
    <property type="entry name" value="NagB/RpiA/CoA transferase-like"/>
    <property type="match status" value="1"/>
</dbReference>
<dbReference type="SMART" id="SM00420">
    <property type="entry name" value="HTH_DEOR"/>
    <property type="match status" value="1"/>
</dbReference>
<evidence type="ECO:0000313" key="6">
    <source>
        <dbReference type="Proteomes" id="UP000004470"/>
    </source>
</evidence>
<name>E0NEA6_PEDAC</name>
<dbReference type="Pfam" id="PF08220">
    <property type="entry name" value="HTH_DeoR"/>
    <property type="match status" value="1"/>
</dbReference>
<feature type="domain" description="HTH deoR-type" evidence="4">
    <location>
        <begin position="14"/>
        <end position="69"/>
    </location>
</feature>
<dbReference type="GO" id="GO:0003700">
    <property type="term" value="F:DNA-binding transcription factor activity"/>
    <property type="evidence" value="ECO:0007669"/>
    <property type="project" value="InterPro"/>
</dbReference>
<proteinExistence type="predicted"/>
<keyword evidence="2" id="KW-0238">DNA-binding</keyword>
<dbReference type="InterPro" id="IPR001034">
    <property type="entry name" value="DeoR_HTH"/>
</dbReference>
<sequence>MVIYSFRELMKMLTELREKNILRMLKERQFVKVNEIMQENDASISTVRRDLKRLEAAGKLKRIYGGARLETNLQDETDFRVKSKLNLLEKNEIGKRAAELVQDNEVIFLDAGTSTASMIAYLAELKGLLVVTNGLSIASLLSDFDIKTYLVGGQLKNKTRALIGAEVVDRLRTFRFDRCFMGTNGIDRVQGLTTPDIQEAQIKSTAIEQSRDAYVLADCSKFDQTSFARFADLQDVTIIADECPEWLKTDQQLNYLEVQK</sequence>
<dbReference type="HOGENOM" id="CLU_060699_1_3_9"/>
<evidence type="ECO:0000259" key="4">
    <source>
        <dbReference type="PROSITE" id="PS51000"/>
    </source>
</evidence>
<dbReference type="eggNOG" id="COG1349">
    <property type="taxonomic scope" value="Bacteria"/>
</dbReference>
<dbReference type="PROSITE" id="PS00894">
    <property type="entry name" value="HTH_DEOR_1"/>
    <property type="match status" value="1"/>
</dbReference>
<evidence type="ECO:0000313" key="5">
    <source>
        <dbReference type="EMBL" id="EFL96565.1"/>
    </source>
</evidence>
<dbReference type="Pfam" id="PF00455">
    <property type="entry name" value="DeoRC"/>
    <property type="match status" value="1"/>
</dbReference>
<dbReference type="Gene3D" id="3.40.50.1360">
    <property type="match status" value="1"/>
</dbReference>
<keyword evidence="1" id="KW-0805">Transcription regulation</keyword>